<sequence length="232" mass="26245">MEEERSVPQEPAEVDTEALEELLRELELEEPASAPPEKGEEPVMEPLQAPGEGAVEASAEPAWYVVHCYSGSEHKVKHNLEQRIASLGMQHKIFNIVVPEEEEIEIKEGKKRPVRRRIYPGYILVEMIMDEDSWAVVRNTPGVTGFVGMGNQPTPLRPEEVQAIFKRMESKSPRIRVTFKPGQKVRITEGPFADFVGIVDEIDPDKAKVRVLVSFFGRETPVELDFTQVEKI</sequence>
<dbReference type="HAMAP" id="MF_00948">
    <property type="entry name" value="NusG"/>
    <property type="match status" value="1"/>
</dbReference>
<comment type="function">
    <text evidence="5 7">Participates in transcription elongation, termination and antitermination.</text>
</comment>
<evidence type="ECO:0000256" key="7">
    <source>
        <dbReference type="RuleBase" id="RU000538"/>
    </source>
</evidence>
<dbReference type="RefSeq" id="WP_088571960.1">
    <property type="nucleotide sequence ID" value="NZ_FYEK01000046.1"/>
</dbReference>
<evidence type="ECO:0000256" key="2">
    <source>
        <dbReference type="ARBA" id="ARBA00022814"/>
    </source>
</evidence>
<keyword evidence="1 5" id="KW-0806">Transcription termination</keyword>
<dbReference type="PRINTS" id="PR00338">
    <property type="entry name" value="NUSGTNSCPFCT"/>
</dbReference>
<dbReference type="InterPro" id="IPR006645">
    <property type="entry name" value="NGN-like_dom"/>
</dbReference>
<dbReference type="GO" id="GO:0006353">
    <property type="term" value="P:DNA-templated transcription termination"/>
    <property type="evidence" value="ECO:0007669"/>
    <property type="project" value="UniProtKB-UniRule"/>
</dbReference>
<dbReference type="CDD" id="cd09891">
    <property type="entry name" value="NGN_Bact_1"/>
    <property type="match status" value="1"/>
</dbReference>
<accession>A0A212RFV0</accession>
<dbReference type="PANTHER" id="PTHR30265">
    <property type="entry name" value="RHO-INTERACTING TRANSCRIPTION TERMINATION FACTOR NUSG"/>
    <property type="match status" value="1"/>
</dbReference>
<protein>
    <recommendedName>
        <fullName evidence="5 6">Transcription termination/antitermination protein NusG</fullName>
    </recommendedName>
</protein>
<dbReference type="InterPro" id="IPR008991">
    <property type="entry name" value="Translation_prot_SH3-like_sf"/>
</dbReference>
<dbReference type="CDD" id="cd06091">
    <property type="entry name" value="KOW_NusG"/>
    <property type="match status" value="1"/>
</dbReference>
<dbReference type="InterPro" id="IPR014722">
    <property type="entry name" value="Rib_uL2_dom2"/>
</dbReference>
<dbReference type="GO" id="GO:0006354">
    <property type="term" value="P:DNA-templated transcription elongation"/>
    <property type="evidence" value="ECO:0007669"/>
    <property type="project" value="UniProtKB-UniRule"/>
</dbReference>
<dbReference type="FunFam" id="3.30.70.940:FF:000002">
    <property type="entry name" value="Transcription termination/antitermination protein NusG"/>
    <property type="match status" value="1"/>
</dbReference>
<dbReference type="Gene3D" id="3.30.70.940">
    <property type="entry name" value="NusG, N-terminal domain"/>
    <property type="match status" value="1"/>
</dbReference>
<comment type="similarity">
    <text evidence="5 7">Belongs to the NusG family.</text>
</comment>
<dbReference type="InterPro" id="IPR047050">
    <property type="entry name" value="NGN"/>
</dbReference>
<evidence type="ECO:0000256" key="8">
    <source>
        <dbReference type="SAM" id="MobiDB-lite"/>
    </source>
</evidence>
<evidence type="ECO:0000256" key="4">
    <source>
        <dbReference type="ARBA" id="ARBA00023163"/>
    </source>
</evidence>
<keyword evidence="3 5" id="KW-0805">Transcription regulation</keyword>
<dbReference type="PANTHER" id="PTHR30265:SF2">
    <property type="entry name" value="TRANSCRIPTION TERMINATION_ANTITERMINATION PROTEIN NUSG"/>
    <property type="match status" value="1"/>
</dbReference>
<dbReference type="SMART" id="SM00738">
    <property type="entry name" value="NGN"/>
    <property type="match status" value="1"/>
</dbReference>
<keyword evidence="12" id="KW-1185">Reference proteome</keyword>
<keyword evidence="2 5" id="KW-0889">Transcription antitermination</keyword>
<dbReference type="Gene3D" id="2.30.30.30">
    <property type="match status" value="1"/>
</dbReference>
<feature type="domain" description="NusG-like N-terminal" evidence="9">
    <location>
        <begin position="60"/>
        <end position="168"/>
    </location>
</feature>
<dbReference type="GO" id="GO:0005829">
    <property type="term" value="C:cytosol"/>
    <property type="evidence" value="ECO:0007669"/>
    <property type="project" value="TreeGrafter"/>
</dbReference>
<dbReference type="AlphaFoldDB" id="A0A212RFV0"/>
<evidence type="ECO:0000256" key="1">
    <source>
        <dbReference type="ARBA" id="ARBA00022472"/>
    </source>
</evidence>
<evidence type="ECO:0000313" key="11">
    <source>
        <dbReference type="EMBL" id="SNB71060.1"/>
    </source>
</evidence>
<dbReference type="InParanoid" id="A0A212RFV0"/>
<dbReference type="SUPFAM" id="SSF50104">
    <property type="entry name" value="Translation proteins SH3-like domain"/>
    <property type="match status" value="1"/>
</dbReference>
<gene>
    <name evidence="5" type="primary">nusG</name>
    <name evidence="11" type="ORF">SAMN02746019_00015720</name>
</gene>
<keyword evidence="4 5" id="KW-0804">Transcription</keyword>
<organism evidence="11 12">
    <name type="scientific">Thermoflexus hugenholtzii JAD2</name>
    <dbReference type="NCBI Taxonomy" id="877466"/>
    <lineage>
        <taxon>Bacteria</taxon>
        <taxon>Bacillati</taxon>
        <taxon>Chloroflexota</taxon>
        <taxon>Thermoflexia</taxon>
        <taxon>Thermoflexales</taxon>
        <taxon>Thermoflexaceae</taxon>
        <taxon>Thermoflexus</taxon>
    </lineage>
</organism>
<dbReference type="EMBL" id="FYEK01000046">
    <property type="protein sequence ID" value="SNB71060.1"/>
    <property type="molecule type" value="Genomic_DNA"/>
</dbReference>
<dbReference type="InterPro" id="IPR001062">
    <property type="entry name" value="Transcrpt_antiterm_NusG"/>
</dbReference>
<name>A0A212RFV0_9CHLR</name>
<evidence type="ECO:0000313" key="12">
    <source>
        <dbReference type="Proteomes" id="UP000197025"/>
    </source>
</evidence>
<evidence type="ECO:0000256" key="6">
    <source>
        <dbReference type="NCBIfam" id="TIGR00922"/>
    </source>
</evidence>
<dbReference type="FunCoup" id="A0A212RFV0">
    <property type="interactions" value="426"/>
</dbReference>
<dbReference type="InterPro" id="IPR005824">
    <property type="entry name" value="KOW"/>
</dbReference>
<dbReference type="Pfam" id="PF02357">
    <property type="entry name" value="NusG"/>
    <property type="match status" value="1"/>
</dbReference>
<dbReference type="SUPFAM" id="SSF82679">
    <property type="entry name" value="N-utilization substance G protein NusG, N-terminal domain"/>
    <property type="match status" value="1"/>
</dbReference>
<dbReference type="Pfam" id="PF00467">
    <property type="entry name" value="KOW"/>
    <property type="match status" value="1"/>
</dbReference>
<dbReference type="NCBIfam" id="TIGR00922">
    <property type="entry name" value="nusG"/>
    <property type="match status" value="1"/>
</dbReference>
<evidence type="ECO:0000256" key="5">
    <source>
        <dbReference type="HAMAP-Rule" id="MF_00948"/>
    </source>
</evidence>
<dbReference type="SMART" id="SM00739">
    <property type="entry name" value="KOW"/>
    <property type="match status" value="1"/>
</dbReference>
<dbReference type="GO" id="GO:0031564">
    <property type="term" value="P:transcription antitermination"/>
    <property type="evidence" value="ECO:0007669"/>
    <property type="project" value="UniProtKB-UniRule"/>
</dbReference>
<reference evidence="12" key="1">
    <citation type="submission" date="2017-06" db="EMBL/GenBank/DDBJ databases">
        <authorList>
            <person name="Varghese N."/>
            <person name="Submissions S."/>
        </authorList>
    </citation>
    <scope>NUCLEOTIDE SEQUENCE [LARGE SCALE GENOMIC DNA]</scope>
    <source>
        <strain evidence="12">JAD2</strain>
    </source>
</reference>
<dbReference type="InterPro" id="IPR043425">
    <property type="entry name" value="NusG-like"/>
</dbReference>
<proteinExistence type="inferred from homology"/>
<dbReference type="GO" id="GO:0032784">
    <property type="term" value="P:regulation of DNA-templated transcription elongation"/>
    <property type="evidence" value="ECO:0007669"/>
    <property type="project" value="InterPro"/>
</dbReference>
<dbReference type="FunFam" id="2.30.30.30:FF:000002">
    <property type="entry name" value="Transcription termination/antitermination factor NusG"/>
    <property type="match status" value="1"/>
</dbReference>
<feature type="region of interest" description="Disordered" evidence="8">
    <location>
        <begin position="24"/>
        <end position="54"/>
    </location>
</feature>
<dbReference type="InterPro" id="IPR036735">
    <property type="entry name" value="NGN_dom_sf"/>
</dbReference>
<dbReference type="Proteomes" id="UP000197025">
    <property type="component" value="Unassembled WGS sequence"/>
</dbReference>
<evidence type="ECO:0000259" key="10">
    <source>
        <dbReference type="SMART" id="SM00739"/>
    </source>
</evidence>
<feature type="domain" description="KOW" evidence="10">
    <location>
        <begin position="178"/>
        <end position="205"/>
    </location>
</feature>
<evidence type="ECO:0000259" key="9">
    <source>
        <dbReference type="SMART" id="SM00738"/>
    </source>
</evidence>
<dbReference type="OrthoDB" id="9809075at2"/>
<evidence type="ECO:0000256" key="3">
    <source>
        <dbReference type="ARBA" id="ARBA00023015"/>
    </source>
</evidence>